<comment type="caution">
    <text evidence="11">The sequence shown here is derived from an EMBL/GenBank/DDBJ whole genome shotgun (WGS) entry which is preliminary data.</text>
</comment>
<dbReference type="SUPFAM" id="SSF53850">
    <property type="entry name" value="Periplasmic binding protein-like II"/>
    <property type="match status" value="1"/>
</dbReference>
<evidence type="ECO:0000256" key="4">
    <source>
        <dbReference type="ARBA" id="ARBA00011245"/>
    </source>
</evidence>
<dbReference type="EMBL" id="JBHRTO010000001">
    <property type="protein sequence ID" value="MFC3181442.1"/>
    <property type="molecule type" value="Genomic_DNA"/>
</dbReference>
<dbReference type="PROSITE" id="PS00533">
    <property type="entry name" value="PORPHOBILINOGEN_DEAM"/>
    <property type="match status" value="1"/>
</dbReference>
<dbReference type="InterPro" id="IPR022418">
    <property type="entry name" value="Porphobilinogen_deaminase_C"/>
</dbReference>
<evidence type="ECO:0000313" key="12">
    <source>
        <dbReference type="Proteomes" id="UP001595547"/>
    </source>
</evidence>
<comment type="miscellaneous">
    <text evidence="8">The porphobilinogen subunits are added to the dipyrromethane group.</text>
</comment>
<dbReference type="Pfam" id="PF01379">
    <property type="entry name" value="Porphobil_deam"/>
    <property type="match status" value="1"/>
</dbReference>
<dbReference type="InterPro" id="IPR000860">
    <property type="entry name" value="HemC"/>
</dbReference>
<evidence type="ECO:0000256" key="3">
    <source>
        <dbReference type="ARBA" id="ARBA00005638"/>
    </source>
</evidence>
<comment type="catalytic activity">
    <reaction evidence="7 8">
        <text>4 porphobilinogen + H2O = hydroxymethylbilane + 4 NH4(+)</text>
        <dbReference type="Rhea" id="RHEA:13185"/>
        <dbReference type="ChEBI" id="CHEBI:15377"/>
        <dbReference type="ChEBI" id="CHEBI:28938"/>
        <dbReference type="ChEBI" id="CHEBI:57845"/>
        <dbReference type="ChEBI" id="CHEBI:58126"/>
        <dbReference type="EC" id="2.5.1.61"/>
    </reaction>
</comment>
<reference evidence="12" key="1">
    <citation type="journal article" date="2019" name="Int. J. Syst. Evol. Microbiol.">
        <title>The Global Catalogue of Microorganisms (GCM) 10K type strain sequencing project: providing services to taxonomists for standard genome sequencing and annotation.</title>
        <authorList>
            <consortium name="The Broad Institute Genomics Platform"/>
            <consortium name="The Broad Institute Genome Sequencing Center for Infectious Disease"/>
            <person name="Wu L."/>
            <person name="Ma J."/>
        </authorList>
    </citation>
    <scope>NUCLEOTIDE SEQUENCE [LARGE SCALE GENOMIC DNA]</scope>
    <source>
        <strain evidence="12">KCTC 52039</strain>
    </source>
</reference>
<dbReference type="GO" id="GO:0004418">
    <property type="term" value="F:hydroxymethylbilane synthase activity"/>
    <property type="evidence" value="ECO:0007669"/>
    <property type="project" value="UniProtKB-EC"/>
</dbReference>
<keyword evidence="5 8" id="KW-0808">Transferase</keyword>
<evidence type="ECO:0000256" key="1">
    <source>
        <dbReference type="ARBA" id="ARBA00002869"/>
    </source>
</evidence>
<dbReference type="PRINTS" id="PR00151">
    <property type="entry name" value="PORPHBDMNASE"/>
</dbReference>
<feature type="domain" description="Porphobilinogen deaminase N-terminal" evidence="9">
    <location>
        <begin position="13"/>
        <end position="219"/>
    </location>
</feature>
<comment type="subunit">
    <text evidence="4 8">Monomer.</text>
</comment>
<dbReference type="RefSeq" id="WP_380073044.1">
    <property type="nucleotide sequence ID" value="NZ_JBHRTO010000001.1"/>
</dbReference>
<name>A0ABV7IY47_9RHOB</name>
<accession>A0ABV7IY47</accession>
<dbReference type="InterPro" id="IPR022419">
    <property type="entry name" value="Porphobilin_deaminase_cofac_BS"/>
</dbReference>
<dbReference type="HAMAP" id="MF_00260">
    <property type="entry name" value="Porphobil_deam"/>
    <property type="match status" value="1"/>
</dbReference>
<evidence type="ECO:0000256" key="6">
    <source>
        <dbReference type="ARBA" id="ARBA00023244"/>
    </source>
</evidence>
<dbReference type="Pfam" id="PF03900">
    <property type="entry name" value="Porphobil_deamC"/>
    <property type="match status" value="1"/>
</dbReference>
<gene>
    <name evidence="8 11" type="primary">hemC</name>
    <name evidence="11" type="ORF">ACFOGH_10620</name>
</gene>
<evidence type="ECO:0000259" key="9">
    <source>
        <dbReference type="Pfam" id="PF01379"/>
    </source>
</evidence>
<evidence type="ECO:0000259" key="10">
    <source>
        <dbReference type="Pfam" id="PF03900"/>
    </source>
</evidence>
<dbReference type="Proteomes" id="UP001595547">
    <property type="component" value="Unassembled WGS sequence"/>
</dbReference>
<dbReference type="NCBIfam" id="TIGR00212">
    <property type="entry name" value="hemC"/>
    <property type="match status" value="1"/>
</dbReference>
<dbReference type="PIRSF" id="PIRSF001438">
    <property type="entry name" value="4pyrrol_synth_OHMeBilane_synth"/>
    <property type="match status" value="1"/>
</dbReference>
<evidence type="ECO:0000313" key="11">
    <source>
        <dbReference type="EMBL" id="MFC3181442.1"/>
    </source>
</evidence>
<evidence type="ECO:0000256" key="7">
    <source>
        <dbReference type="ARBA" id="ARBA00048169"/>
    </source>
</evidence>
<evidence type="ECO:0000256" key="5">
    <source>
        <dbReference type="ARBA" id="ARBA00022679"/>
    </source>
</evidence>
<feature type="modified residue" description="S-(dipyrrolylmethanemethyl)cysteine" evidence="8">
    <location>
        <position position="249"/>
    </location>
</feature>
<sequence length="311" mass="33474">MTQPLPTPAQPFKIGTRGSPLALWQAHEVRRCLMQAYDLPVEAFEVVVIKVTGDQIQDRALKEIGGKGLFTREIEEALLAGGIDIAVHSMKDMPTLQPDGLWLDCYLPRQDVRDGFVTLNGGGLMDLPQGAVVGSSSLRRRAQLAHRRPDLQLVEFRGNVQTRMKKLHDGVAAATFLAMAGLNRLGMAEVARPVEVTEMLPAVAQGAIGVERRQNDPRAEAMLAAIHHIPTGQQLAAERGFLARLDGSCETPIAGLAVLEGDQLWLRGEILRPDGSRVITGDIRGGIADATALGQSLADDLLGRAGDGFFA</sequence>
<dbReference type="PANTHER" id="PTHR11557">
    <property type="entry name" value="PORPHOBILINOGEN DEAMINASE"/>
    <property type="match status" value="1"/>
</dbReference>
<dbReference type="Gene3D" id="3.40.190.10">
    <property type="entry name" value="Periplasmic binding protein-like II"/>
    <property type="match status" value="2"/>
</dbReference>
<dbReference type="InterPro" id="IPR036803">
    <property type="entry name" value="Porphobilinogen_deaminase_C_sf"/>
</dbReference>
<dbReference type="Gene3D" id="3.30.160.40">
    <property type="entry name" value="Porphobilinogen deaminase, C-terminal domain"/>
    <property type="match status" value="1"/>
</dbReference>
<comment type="similarity">
    <text evidence="3 8">Belongs to the HMBS family.</text>
</comment>
<protein>
    <recommendedName>
        <fullName evidence="8">Porphobilinogen deaminase</fullName>
        <shortName evidence="8">PBG</shortName>
        <ecNumber evidence="8">2.5.1.61</ecNumber>
    </recommendedName>
    <alternativeName>
        <fullName evidence="8">Hydroxymethylbilane synthase</fullName>
        <shortName evidence="8">HMBS</shortName>
    </alternativeName>
    <alternativeName>
        <fullName evidence="8">Pre-uroporphyrinogen synthase</fullName>
    </alternativeName>
</protein>
<dbReference type="EC" id="2.5.1.61" evidence="8"/>
<comment type="cofactor">
    <cofactor evidence="8">
        <name>dipyrromethane</name>
        <dbReference type="ChEBI" id="CHEBI:60342"/>
    </cofactor>
    <text evidence="8">Binds 1 dipyrromethane group covalently.</text>
</comment>
<keyword evidence="12" id="KW-1185">Reference proteome</keyword>
<organism evidence="11 12">
    <name type="scientific">Cypionkella sinensis</name>
    <dbReference type="NCBI Taxonomy" id="1756043"/>
    <lineage>
        <taxon>Bacteria</taxon>
        <taxon>Pseudomonadati</taxon>
        <taxon>Pseudomonadota</taxon>
        <taxon>Alphaproteobacteria</taxon>
        <taxon>Rhodobacterales</taxon>
        <taxon>Paracoccaceae</taxon>
        <taxon>Cypionkella</taxon>
    </lineage>
</organism>
<evidence type="ECO:0000256" key="2">
    <source>
        <dbReference type="ARBA" id="ARBA00004735"/>
    </source>
</evidence>
<proteinExistence type="inferred from homology"/>
<evidence type="ECO:0000256" key="8">
    <source>
        <dbReference type="HAMAP-Rule" id="MF_00260"/>
    </source>
</evidence>
<comment type="function">
    <text evidence="1 8">Tetrapolymerization of the monopyrrole PBG into the hydroxymethylbilane pre-uroporphyrinogen in several discrete steps.</text>
</comment>
<dbReference type="PANTHER" id="PTHR11557:SF0">
    <property type="entry name" value="PORPHOBILINOGEN DEAMINASE"/>
    <property type="match status" value="1"/>
</dbReference>
<feature type="domain" description="Porphobilinogen deaminase C-terminal" evidence="10">
    <location>
        <begin position="236"/>
        <end position="302"/>
    </location>
</feature>
<keyword evidence="6 8" id="KW-0627">Porphyrin biosynthesis</keyword>
<dbReference type="InterPro" id="IPR022417">
    <property type="entry name" value="Porphobilin_deaminase_N"/>
</dbReference>
<dbReference type="SUPFAM" id="SSF54782">
    <property type="entry name" value="Porphobilinogen deaminase (hydroxymethylbilane synthase), C-terminal domain"/>
    <property type="match status" value="1"/>
</dbReference>
<comment type="pathway">
    <text evidence="2">Porphyrin-containing compound metabolism; protoporphyrin-IX biosynthesis; coproporphyrinogen-III from 5-aminolevulinate: step 2/4.</text>
</comment>